<keyword evidence="3" id="KW-1185">Reference proteome</keyword>
<feature type="transmembrane region" description="Helical" evidence="1">
    <location>
        <begin position="33"/>
        <end position="54"/>
    </location>
</feature>
<organism evidence="2 3">
    <name type="scientific">Pythium insidiosum</name>
    <name type="common">Pythiosis disease agent</name>
    <dbReference type="NCBI Taxonomy" id="114742"/>
    <lineage>
        <taxon>Eukaryota</taxon>
        <taxon>Sar</taxon>
        <taxon>Stramenopiles</taxon>
        <taxon>Oomycota</taxon>
        <taxon>Peronosporomycetes</taxon>
        <taxon>Pythiales</taxon>
        <taxon>Pythiaceae</taxon>
        <taxon>Pythium</taxon>
    </lineage>
</organism>
<proteinExistence type="predicted"/>
<accession>A0AAD5LRS4</accession>
<gene>
    <name evidence="2" type="ORF">P43SY_003196</name>
</gene>
<sequence>MTWRELAASTRVLFWKNVRVKQRQAQWRRSSSGLGVPFLLLEVALPLCAVLLMVKVLCEINTRPHQNPDDSSDDAHIVALSMTALSRLLALTNSSIVTLDRPENHEFLSYLDTSTPRDDALGFLPVKSFAKVVPFEGTPRALARYHALEVR</sequence>
<comment type="caution">
    <text evidence="2">The sequence shown here is derived from an EMBL/GenBank/DDBJ whole genome shotgun (WGS) entry which is preliminary data.</text>
</comment>
<keyword evidence="1" id="KW-0472">Membrane</keyword>
<keyword evidence="1" id="KW-0812">Transmembrane</keyword>
<reference evidence="2" key="1">
    <citation type="submission" date="2021-12" db="EMBL/GenBank/DDBJ databases">
        <title>Prjna785345.</title>
        <authorList>
            <person name="Rujirawat T."/>
            <person name="Krajaejun T."/>
        </authorList>
    </citation>
    <scope>NUCLEOTIDE SEQUENCE</scope>
    <source>
        <strain evidence="2">Pi057C3</strain>
    </source>
</reference>
<dbReference type="AlphaFoldDB" id="A0AAD5LRS4"/>
<dbReference type="EMBL" id="JAKCXM010000935">
    <property type="protein sequence ID" value="KAJ0391612.1"/>
    <property type="molecule type" value="Genomic_DNA"/>
</dbReference>
<dbReference type="Proteomes" id="UP001209570">
    <property type="component" value="Unassembled WGS sequence"/>
</dbReference>
<evidence type="ECO:0000256" key="1">
    <source>
        <dbReference type="SAM" id="Phobius"/>
    </source>
</evidence>
<keyword evidence="1" id="KW-1133">Transmembrane helix</keyword>
<protein>
    <submittedName>
        <fullName evidence="2">Uncharacterized protein</fullName>
    </submittedName>
</protein>
<evidence type="ECO:0000313" key="2">
    <source>
        <dbReference type="EMBL" id="KAJ0391612.1"/>
    </source>
</evidence>
<evidence type="ECO:0000313" key="3">
    <source>
        <dbReference type="Proteomes" id="UP001209570"/>
    </source>
</evidence>
<name>A0AAD5LRS4_PYTIN</name>